<dbReference type="PANTHER" id="PTHR10136">
    <property type="entry name" value="SECRETOGLOBIN FAMILY 1 MEMBER"/>
    <property type="match status" value="1"/>
</dbReference>
<evidence type="ECO:0000256" key="5">
    <source>
        <dbReference type="ARBA" id="ARBA00023005"/>
    </source>
</evidence>
<evidence type="ECO:0000256" key="3">
    <source>
        <dbReference type="ARBA" id="ARBA00020696"/>
    </source>
</evidence>
<dbReference type="InterPro" id="IPR035960">
    <property type="entry name" value="Secretoglobin_sf"/>
</dbReference>
<organism evidence="9 10">
    <name type="scientific">Vicugna pacos</name>
    <name type="common">Alpaca</name>
    <name type="synonym">Lama pacos</name>
    <dbReference type="NCBI Taxonomy" id="30538"/>
    <lineage>
        <taxon>Eukaryota</taxon>
        <taxon>Metazoa</taxon>
        <taxon>Chordata</taxon>
        <taxon>Craniata</taxon>
        <taxon>Vertebrata</taxon>
        <taxon>Euteleostomi</taxon>
        <taxon>Mammalia</taxon>
        <taxon>Eutheria</taxon>
        <taxon>Laurasiatheria</taxon>
        <taxon>Artiodactyla</taxon>
        <taxon>Tylopoda</taxon>
        <taxon>Camelidae</taxon>
        <taxon>Vicugna</taxon>
    </lineage>
</organism>
<keyword evidence="8" id="KW-0732">Signal</keyword>
<dbReference type="InterPro" id="IPR043215">
    <property type="entry name" value="Secretoglobin_1C-like"/>
</dbReference>
<feature type="signal peptide" evidence="8">
    <location>
        <begin position="1"/>
        <end position="21"/>
    </location>
</feature>
<feature type="chain" id="PRO_5046333438" description="Uteroglobin" evidence="8">
    <location>
        <begin position="22"/>
        <end position="111"/>
    </location>
</feature>
<keyword evidence="4" id="KW-0964">Secreted</keyword>
<protein>
    <recommendedName>
        <fullName evidence="3">Uteroglobin</fullName>
    </recommendedName>
    <alternativeName>
        <fullName evidence="7">Secretoglobin family 1A member 1</fullName>
    </alternativeName>
</protein>
<evidence type="ECO:0000313" key="10">
    <source>
        <dbReference type="RefSeq" id="XP_072826958.1"/>
    </source>
</evidence>
<keyword evidence="9" id="KW-1185">Reference proteome</keyword>
<dbReference type="PANTHER" id="PTHR10136:SF6">
    <property type="entry name" value="UTEROGLOBIN"/>
    <property type="match status" value="1"/>
</dbReference>
<evidence type="ECO:0000313" key="9">
    <source>
        <dbReference type="Proteomes" id="UP001652581"/>
    </source>
</evidence>
<evidence type="ECO:0000256" key="4">
    <source>
        <dbReference type="ARBA" id="ARBA00022525"/>
    </source>
</evidence>
<dbReference type="SUPFAM" id="SSF48201">
    <property type="entry name" value="Uteroglobin-like"/>
    <property type="match status" value="1"/>
</dbReference>
<evidence type="ECO:0000256" key="2">
    <source>
        <dbReference type="ARBA" id="ARBA00008650"/>
    </source>
</evidence>
<dbReference type="RefSeq" id="XP_072826958.1">
    <property type="nucleotide sequence ID" value="XM_072970857.1"/>
</dbReference>
<dbReference type="Pfam" id="PF01099">
    <property type="entry name" value="Uteroglobin"/>
    <property type="match status" value="1"/>
</dbReference>
<evidence type="ECO:0000256" key="8">
    <source>
        <dbReference type="SAM" id="SignalP"/>
    </source>
</evidence>
<comment type="similarity">
    <text evidence="2">Belongs to the secretoglobin family.</text>
</comment>
<comment type="subcellular location">
    <subcellularLocation>
        <location evidence="1">Secreted</location>
    </subcellularLocation>
</comment>
<reference evidence="10" key="1">
    <citation type="submission" date="2025-08" db="UniProtKB">
        <authorList>
            <consortium name="RefSeq"/>
        </authorList>
    </citation>
    <scope>IDENTIFICATION</scope>
</reference>
<name>A0ABM5E1D2_VICPA</name>
<dbReference type="InterPro" id="IPR016126">
    <property type="entry name" value="Secretoglobin"/>
</dbReference>
<accession>A0ABM5E1D2</accession>
<dbReference type="PROSITE" id="PS51311">
    <property type="entry name" value="SCGB"/>
    <property type="match status" value="1"/>
</dbReference>
<dbReference type="Proteomes" id="UP001652581">
    <property type="component" value="Chromosome 10"/>
</dbReference>
<sequence>MKLTVTLALVILTLFCSPASTEVCSGLIEVIKNLFVGTLSSYEAALETFNLAKDEKDSGIQTKMLVDTLPQKAKDSILKFMVPSTLCTHCPAEDSTGQNNKKPTVCLGFRS</sequence>
<proteinExistence type="inferred from homology"/>
<evidence type="ECO:0000256" key="6">
    <source>
        <dbReference type="ARBA" id="ARBA00023157"/>
    </source>
</evidence>
<evidence type="ECO:0000256" key="7">
    <source>
        <dbReference type="ARBA" id="ARBA00031712"/>
    </source>
</evidence>
<gene>
    <name evidence="10" type="primary">SCGB1A1</name>
</gene>
<keyword evidence="6" id="KW-1015">Disulfide bond</keyword>
<dbReference type="Gene3D" id="1.10.210.10">
    <property type="entry name" value="Secretoglobin"/>
    <property type="match status" value="1"/>
</dbReference>
<dbReference type="InterPro" id="IPR000329">
    <property type="entry name" value="Uteroglobin"/>
</dbReference>
<dbReference type="PRINTS" id="PR00486">
    <property type="entry name" value="UTEROGLOBIN"/>
</dbReference>
<dbReference type="GeneID" id="102534453"/>
<evidence type="ECO:0000256" key="1">
    <source>
        <dbReference type="ARBA" id="ARBA00004613"/>
    </source>
</evidence>
<dbReference type="SMART" id="SM00096">
    <property type="entry name" value="UTG"/>
    <property type="match status" value="1"/>
</dbReference>
<keyword evidence="5" id="KW-0593">Phospholipase A2 inhibitor</keyword>